<comment type="caution">
    <text evidence="2">The sequence shown here is derived from an EMBL/GenBank/DDBJ whole genome shotgun (WGS) entry which is preliminary data.</text>
</comment>
<keyword evidence="3" id="KW-1185">Reference proteome</keyword>
<name>A0A4D4JDF0_9PSEU</name>
<gene>
    <name evidence="2" type="ORF">GTS_35360</name>
</gene>
<dbReference type="AlphaFoldDB" id="A0A4D4JDF0"/>
<protein>
    <submittedName>
        <fullName evidence="2">Uncharacterized protein</fullName>
    </submittedName>
</protein>
<evidence type="ECO:0000313" key="2">
    <source>
        <dbReference type="EMBL" id="GDY31903.1"/>
    </source>
</evidence>
<accession>A0A4D4JDF0</accession>
<evidence type="ECO:0000256" key="1">
    <source>
        <dbReference type="SAM" id="MobiDB-lite"/>
    </source>
</evidence>
<sequence>MPSGVSGSGRLARTVKRRRALTPADPIPRAAVSGNVPGAAAPDGWPDAWPGGFWAEGRIRVGAGAPRKAD</sequence>
<evidence type="ECO:0000313" key="3">
    <source>
        <dbReference type="Proteomes" id="UP000298860"/>
    </source>
</evidence>
<organism evidence="2 3">
    <name type="scientific">Gandjariella thermophila</name>
    <dbReference type="NCBI Taxonomy" id="1931992"/>
    <lineage>
        <taxon>Bacteria</taxon>
        <taxon>Bacillati</taxon>
        <taxon>Actinomycetota</taxon>
        <taxon>Actinomycetes</taxon>
        <taxon>Pseudonocardiales</taxon>
        <taxon>Pseudonocardiaceae</taxon>
        <taxon>Gandjariella</taxon>
    </lineage>
</organism>
<feature type="region of interest" description="Disordered" evidence="1">
    <location>
        <begin position="1"/>
        <end position="44"/>
    </location>
</feature>
<proteinExistence type="predicted"/>
<reference evidence="3" key="1">
    <citation type="submission" date="2019-04" db="EMBL/GenBank/DDBJ databases">
        <title>Draft genome sequence of Pseudonocardiaceae bacterium SL3-2-4.</title>
        <authorList>
            <person name="Ningsih F."/>
            <person name="Yokota A."/>
            <person name="Sakai Y."/>
            <person name="Nanatani K."/>
            <person name="Yabe S."/>
            <person name="Oetari A."/>
            <person name="Sjamsuridzal W."/>
        </authorList>
    </citation>
    <scope>NUCLEOTIDE SEQUENCE [LARGE SCALE GENOMIC DNA]</scope>
    <source>
        <strain evidence="3">SL3-2-4</strain>
    </source>
</reference>
<dbReference type="EMBL" id="BJFL01000018">
    <property type="protein sequence ID" value="GDY31903.1"/>
    <property type="molecule type" value="Genomic_DNA"/>
</dbReference>
<dbReference type="Proteomes" id="UP000298860">
    <property type="component" value="Unassembled WGS sequence"/>
</dbReference>